<sequence>MTRNMGYALLAGLAAVVVLVSTAIFIGVGGTGSGAENTSHPGGEAAPASSADWVGTWSAPPAAAEPHTRKGFPDTSIRNVVHTSVGGSRARIHFSNLFGEAPLTISHATVALAAAPSSPTAATGSMRTLTFGQKRSVTIPAGGKVASDAVSLNVPAAADLLVTSYSPDKSGPVTYHPFARQTSYLAPGDQADSVQGQSYTQQSPYWRYITAVDVWSTEATGAVAVLGDSLTDGITSSPGANRRMTDFLAERLRTERGAPRYSVLNAGISGNRILYDGNKYAPNNGPSAIRRIDRDALSRTGVRTVIIELGLNDLLKRPRQLNADRIVSGLENLVRQAHAADVRVIGGTLTPLGSHQGFSQRLNDVRQEINQRIRSGEIFDAVVDFDAALRDPAQPQRLLPAYDSGDGLHPNDNGYRAMAEAIDLKRLKADAPADL</sequence>
<gene>
    <name evidence="3" type="ORF">AN216_15665</name>
</gene>
<dbReference type="STRING" id="1075402.AN216_15665"/>
<accession>A0A1E7KG55</accession>
<dbReference type="Proteomes" id="UP000176101">
    <property type="component" value="Unassembled WGS sequence"/>
</dbReference>
<comment type="caution">
    <text evidence="3">The sequence shown here is derived from an EMBL/GenBank/DDBJ whole genome shotgun (WGS) entry which is preliminary data.</text>
</comment>
<proteinExistence type="predicted"/>
<evidence type="ECO:0000256" key="1">
    <source>
        <dbReference type="SAM" id="MobiDB-lite"/>
    </source>
</evidence>
<dbReference type="EMBL" id="LJGU01000127">
    <property type="protein sequence ID" value="OEV02843.1"/>
    <property type="molecule type" value="Genomic_DNA"/>
</dbReference>
<evidence type="ECO:0000259" key="2">
    <source>
        <dbReference type="Pfam" id="PF13472"/>
    </source>
</evidence>
<evidence type="ECO:0000313" key="3">
    <source>
        <dbReference type="EMBL" id="OEV02843.1"/>
    </source>
</evidence>
<reference evidence="3 4" key="1">
    <citation type="journal article" date="2016" name="Front. Microbiol.">
        <title>Comparative Genomics Analysis of Streptomyces Species Reveals Their Adaptation to the Marine Environment and Their Diversity at the Genomic Level.</title>
        <authorList>
            <person name="Tian X."/>
            <person name="Zhang Z."/>
            <person name="Yang T."/>
            <person name="Chen M."/>
            <person name="Li J."/>
            <person name="Chen F."/>
            <person name="Yang J."/>
            <person name="Li W."/>
            <person name="Zhang B."/>
            <person name="Zhang Z."/>
            <person name="Wu J."/>
            <person name="Zhang C."/>
            <person name="Long L."/>
            <person name="Xiao J."/>
        </authorList>
    </citation>
    <scope>NUCLEOTIDE SEQUENCE [LARGE SCALE GENOMIC DNA]</scope>
    <source>
        <strain evidence="3 4">SCSIO 02100</strain>
    </source>
</reference>
<dbReference type="AlphaFoldDB" id="A0A1E7KG55"/>
<dbReference type="PANTHER" id="PTHR43784:SF2">
    <property type="entry name" value="GDSL-LIKE LIPASE_ACYLHYDROLASE, PUTATIVE (AFU_ORTHOLOGUE AFUA_2G00820)-RELATED"/>
    <property type="match status" value="1"/>
</dbReference>
<dbReference type="InterPro" id="IPR013830">
    <property type="entry name" value="SGNH_hydro"/>
</dbReference>
<feature type="region of interest" description="Disordered" evidence="1">
    <location>
        <begin position="33"/>
        <end position="74"/>
    </location>
</feature>
<dbReference type="RefSeq" id="WP_070197241.1">
    <property type="nucleotide sequence ID" value="NZ_LJGU01000127.1"/>
</dbReference>
<dbReference type="CDD" id="cd01830">
    <property type="entry name" value="XynE_like"/>
    <property type="match status" value="1"/>
</dbReference>
<dbReference type="PANTHER" id="PTHR43784">
    <property type="entry name" value="GDSL-LIKE LIPASE/ACYLHYDROLASE, PUTATIVE (AFU_ORTHOLOGUE AFUA_2G00820)-RELATED"/>
    <property type="match status" value="1"/>
</dbReference>
<dbReference type="GO" id="GO:0016787">
    <property type="term" value="F:hydrolase activity"/>
    <property type="evidence" value="ECO:0007669"/>
    <property type="project" value="UniProtKB-KW"/>
</dbReference>
<dbReference type="Pfam" id="PF13472">
    <property type="entry name" value="Lipase_GDSL_2"/>
    <property type="match status" value="1"/>
</dbReference>
<keyword evidence="3" id="KW-0378">Hydrolase</keyword>
<protein>
    <submittedName>
        <fullName evidence="3">SGNH hydrolase</fullName>
    </submittedName>
</protein>
<dbReference type="InterPro" id="IPR053140">
    <property type="entry name" value="GDSL_Rv0518-like"/>
</dbReference>
<keyword evidence="4" id="KW-1185">Reference proteome</keyword>
<evidence type="ECO:0000313" key="4">
    <source>
        <dbReference type="Proteomes" id="UP000176101"/>
    </source>
</evidence>
<dbReference type="SUPFAM" id="SSF52266">
    <property type="entry name" value="SGNH hydrolase"/>
    <property type="match status" value="1"/>
</dbReference>
<feature type="domain" description="SGNH hydrolase-type esterase" evidence="2">
    <location>
        <begin position="225"/>
        <end position="417"/>
    </location>
</feature>
<dbReference type="Gene3D" id="3.40.50.1110">
    <property type="entry name" value="SGNH hydrolase"/>
    <property type="match status" value="1"/>
</dbReference>
<name>A0A1E7KG55_9ACTN</name>
<dbReference type="InterPro" id="IPR036514">
    <property type="entry name" value="SGNH_hydro_sf"/>
</dbReference>
<organism evidence="3 4">
    <name type="scientific">Streptomyces oceani</name>
    <dbReference type="NCBI Taxonomy" id="1075402"/>
    <lineage>
        <taxon>Bacteria</taxon>
        <taxon>Bacillati</taxon>
        <taxon>Actinomycetota</taxon>
        <taxon>Actinomycetes</taxon>
        <taxon>Kitasatosporales</taxon>
        <taxon>Streptomycetaceae</taxon>
        <taxon>Streptomyces</taxon>
    </lineage>
</organism>
<dbReference type="PATRIC" id="fig|1075402.3.peg.2059"/>